<accession>A0A5M3M611</accession>
<protein>
    <submittedName>
        <fullName evidence="2">Uncharacterized protein</fullName>
    </submittedName>
</protein>
<dbReference type="AlphaFoldDB" id="A0A5M3M611"/>
<dbReference type="EMBL" id="JH711590">
    <property type="protein sequence ID" value="EIW74818.1"/>
    <property type="molecule type" value="Genomic_DNA"/>
</dbReference>
<keyword evidence="3" id="KW-1185">Reference proteome</keyword>
<organism evidence="2 3">
    <name type="scientific">Coniophora puteana (strain RWD-64-598)</name>
    <name type="common">Brown rot fungus</name>
    <dbReference type="NCBI Taxonomy" id="741705"/>
    <lineage>
        <taxon>Eukaryota</taxon>
        <taxon>Fungi</taxon>
        <taxon>Dikarya</taxon>
        <taxon>Basidiomycota</taxon>
        <taxon>Agaricomycotina</taxon>
        <taxon>Agaricomycetes</taxon>
        <taxon>Agaricomycetidae</taxon>
        <taxon>Boletales</taxon>
        <taxon>Coniophorineae</taxon>
        <taxon>Coniophoraceae</taxon>
        <taxon>Coniophora</taxon>
    </lineage>
</organism>
<evidence type="ECO:0000256" key="1">
    <source>
        <dbReference type="SAM" id="MobiDB-lite"/>
    </source>
</evidence>
<gene>
    <name evidence="2" type="ORF">CONPUDRAFT_85606</name>
</gene>
<dbReference type="GeneID" id="19210991"/>
<sequence>MSQSIDIDLQGVDLVSACRGPAPGTLCNLPTGMQPRRTKCTATVHVQGRRGRSDRILRA</sequence>
<dbReference type="Proteomes" id="UP000053558">
    <property type="component" value="Unassembled WGS sequence"/>
</dbReference>
<comment type="caution">
    <text evidence="2">The sequence shown here is derived from an EMBL/GenBank/DDBJ whole genome shotgun (WGS) entry which is preliminary data.</text>
</comment>
<proteinExistence type="predicted"/>
<dbReference type="RefSeq" id="XP_007774891.1">
    <property type="nucleotide sequence ID" value="XM_007776701.1"/>
</dbReference>
<dbReference type="KEGG" id="cput:CONPUDRAFT_85606"/>
<feature type="region of interest" description="Disordered" evidence="1">
    <location>
        <begin position="40"/>
        <end position="59"/>
    </location>
</feature>
<evidence type="ECO:0000313" key="3">
    <source>
        <dbReference type="Proteomes" id="UP000053558"/>
    </source>
</evidence>
<reference evidence="3" key="1">
    <citation type="journal article" date="2012" name="Science">
        <title>The Paleozoic origin of enzymatic lignin decomposition reconstructed from 31 fungal genomes.</title>
        <authorList>
            <person name="Floudas D."/>
            <person name="Binder M."/>
            <person name="Riley R."/>
            <person name="Barry K."/>
            <person name="Blanchette R.A."/>
            <person name="Henrissat B."/>
            <person name="Martinez A.T."/>
            <person name="Otillar R."/>
            <person name="Spatafora J.W."/>
            <person name="Yadav J.S."/>
            <person name="Aerts A."/>
            <person name="Benoit I."/>
            <person name="Boyd A."/>
            <person name="Carlson A."/>
            <person name="Copeland A."/>
            <person name="Coutinho P.M."/>
            <person name="de Vries R.P."/>
            <person name="Ferreira P."/>
            <person name="Findley K."/>
            <person name="Foster B."/>
            <person name="Gaskell J."/>
            <person name="Glotzer D."/>
            <person name="Gorecki P."/>
            <person name="Heitman J."/>
            <person name="Hesse C."/>
            <person name="Hori C."/>
            <person name="Igarashi K."/>
            <person name="Jurgens J.A."/>
            <person name="Kallen N."/>
            <person name="Kersten P."/>
            <person name="Kohler A."/>
            <person name="Kuees U."/>
            <person name="Kumar T.K.A."/>
            <person name="Kuo A."/>
            <person name="LaButti K."/>
            <person name="Larrondo L.F."/>
            <person name="Lindquist E."/>
            <person name="Ling A."/>
            <person name="Lombard V."/>
            <person name="Lucas S."/>
            <person name="Lundell T."/>
            <person name="Martin R."/>
            <person name="McLaughlin D.J."/>
            <person name="Morgenstern I."/>
            <person name="Morin E."/>
            <person name="Murat C."/>
            <person name="Nagy L.G."/>
            <person name="Nolan M."/>
            <person name="Ohm R.A."/>
            <person name="Patyshakuliyeva A."/>
            <person name="Rokas A."/>
            <person name="Ruiz-Duenas F.J."/>
            <person name="Sabat G."/>
            <person name="Salamov A."/>
            <person name="Samejima M."/>
            <person name="Schmutz J."/>
            <person name="Slot J.C."/>
            <person name="St John F."/>
            <person name="Stenlid J."/>
            <person name="Sun H."/>
            <person name="Sun S."/>
            <person name="Syed K."/>
            <person name="Tsang A."/>
            <person name="Wiebenga A."/>
            <person name="Young D."/>
            <person name="Pisabarro A."/>
            <person name="Eastwood D.C."/>
            <person name="Martin F."/>
            <person name="Cullen D."/>
            <person name="Grigoriev I.V."/>
            <person name="Hibbett D.S."/>
        </authorList>
    </citation>
    <scope>NUCLEOTIDE SEQUENCE [LARGE SCALE GENOMIC DNA]</scope>
    <source>
        <strain evidence="3">RWD-64-598 SS2</strain>
    </source>
</reference>
<name>A0A5M3M611_CONPW</name>
<evidence type="ECO:0000313" key="2">
    <source>
        <dbReference type="EMBL" id="EIW74818.1"/>
    </source>
</evidence>